<evidence type="ECO:0000256" key="1">
    <source>
        <dbReference type="SAM" id="Phobius"/>
    </source>
</evidence>
<evidence type="ECO:0000313" key="2">
    <source>
        <dbReference type="EMBL" id="SFC63827.1"/>
    </source>
</evidence>
<dbReference type="PANTHER" id="PTHR47199:SF2">
    <property type="entry name" value="PHOTOSYSTEM II STABILITY_ASSEMBLY FACTOR HCF136, CHLOROPLASTIC"/>
    <property type="match status" value="1"/>
</dbReference>
<sequence length="367" mass="39107">MVVGQKTILVCESNAMTKLINIEASSPQQGTRGPGLPRRALNALAVALPWAIIGGLLWAGLFIKPQPVGGSVTPPPLERRDQFYGLAQLPDGTVLACGSNGKVLAISADGRISRQETPSDKPLQDIAAWDANHLVAVGNDGVILHSDDAGRHWRLADAVPRSAVANKLNRVRVGPAGLAIAVGEMGALLVSHDFGAHWQRLREEEDVAWNDAALLDDGRLVVVGEFGRILLSQDLGAHWEEIPAPVPGSLMAVRFRDAANGVAVGVEGTLLVTRDGGRQWQPVGLGVHDHLFSVIWNPAQQQWLAFGALGRWVAGSVGAGDIAWRSGTLDARDLSWHTGALSSGKQTWLAGDGIGRWDGRHWSPLKP</sequence>
<organism evidence="2 3">
    <name type="scientific">Pseudomonas citronellolis</name>
    <dbReference type="NCBI Taxonomy" id="53408"/>
    <lineage>
        <taxon>Bacteria</taxon>
        <taxon>Pseudomonadati</taxon>
        <taxon>Pseudomonadota</taxon>
        <taxon>Gammaproteobacteria</taxon>
        <taxon>Pseudomonadales</taxon>
        <taxon>Pseudomonadaceae</taxon>
        <taxon>Pseudomonas</taxon>
    </lineage>
</organism>
<feature type="transmembrane region" description="Helical" evidence="1">
    <location>
        <begin position="41"/>
        <end position="63"/>
    </location>
</feature>
<gene>
    <name evidence="2" type="ORF">SAMN05216577_108112</name>
</gene>
<dbReference type="InterPro" id="IPR015943">
    <property type="entry name" value="WD40/YVTN_repeat-like_dom_sf"/>
</dbReference>
<evidence type="ECO:0000313" key="3">
    <source>
        <dbReference type="Proteomes" id="UP000183385"/>
    </source>
</evidence>
<keyword evidence="1" id="KW-0812">Transmembrane</keyword>
<dbReference type="AlphaFoldDB" id="A0AAQ1KF29"/>
<dbReference type="EMBL" id="FOLS01000008">
    <property type="protein sequence ID" value="SFC63827.1"/>
    <property type="molecule type" value="Genomic_DNA"/>
</dbReference>
<proteinExistence type="predicted"/>
<keyword evidence="3" id="KW-1185">Reference proteome</keyword>
<comment type="caution">
    <text evidence="2">The sequence shown here is derived from an EMBL/GenBank/DDBJ whole genome shotgun (WGS) entry which is preliminary data.</text>
</comment>
<protein>
    <submittedName>
        <fullName evidence="2">Photosynthesis system II assembly factor YCF48</fullName>
    </submittedName>
</protein>
<dbReference type="PANTHER" id="PTHR47199">
    <property type="entry name" value="PHOTOSYSTEM II STABILITY/ASSEMBLY FACTOR HCF136, CHLOROPLASTIC"/>
    <property type="match status" value="1"/>
</dbReference>
<dbReference type="Gene3D" id="2.130.10.10">
    <property type="entry name" value="YVTN repeat-like/Quinoprotein amine dehydrogenase"/>
    <property type="match status" value="1"/>
</dbReference>
<keyword evidence="1" id="KW-0472">Membrane</keyword>
<keyword evidence="1" id="KW-1133">Transmembrane helix</keyword>
<dbReference type="Proteomes" id="UP000183385">
    <property type="component" value="Unassembled WGS sequence"/>
</dbReference>
<dbReference type="CDD" id="cd15482">
    <property type="entry name" value="Sialidase_non-viral"/>
    <property type="match status" value="1"/>
</dbReference>
<dbReference type="SUPFAM" id="SSF110296">
    <property type="entry name" value="Oligoxyloglucan reducing end-specific cellobiohydrolase"/>
    <property type="match status" value="1"/>
</dbReference>
<name>A0AAQ1KF29_9PSED</name>
<reference evidence="2 3" key="1">
    <citation type="submission" date="2016-10" db="EMBL/GenBank/DDBJ databases">
        <authorList>
            <person name="Varghese N."/>
            <person name="Submissions S."/>
        </authorList>
    </citation>
    <scope>NUCLEOTIDE SEQUENCE [LARGE SCALE GENOMIC DNA]</scope>
    <source>
        <strain evidence="2 3">LMG 18378</strain>
    </source>
</reference>
<accession>A0AAQ1KF29</accession>